<feature type="chain" id="PRO_5042017888" description="Gnk2-homologous domain-containing protein" evidence="15">
    <location>
        <begin position="25"/>
        <end position="306"/>
    </location>
</feature>
<keyword evidence="2" id="KW-0813">Transport</keyword>
<dbReference type="InterPro" id="IPR051378">
    <property type="entry name" value="Cell2Cell_Antifungal"/>
</dbReference>
<dbReference type="PANTHER" id="PTHR32080">
    <property type="entry name" value="ANTIFUNGAL PROTEIN GINKBILOBIN-2-LIKE"/>
    <property type="match status" value="1"/>
</dbReference>
<evidence type="ECO:0000313" key="18">
    <source>
        <dbReference type="Proteomes" id="UP001202328"/>
    </source>
</evidence>
<evidence type="ECO:0000256" key="3">
    <source>
        <dbReference type="ARBA" id="ARBA00022475"/>
    </source>
</evidence>
<evidence type="ECO:0000256" key="13">
    <source>
        <dbReference type="ARBA" id="ARBA00038393"/>
    </source>
</evidence>
<dbReference type="GO" id="GO:0009506">
    <property type="term" value="C:plasmodesma"/>
    <property type="evidence" value="ECO:0007669"/>
    <property type="project" value="UniProtKB-SubCell"/>
</dbReference>
<feature type="domain" description="Gnk2-homologous" evidence="16">
    <location>
        <begin position="29"/>
        <end position="137"/>
    </location>
</feature>
<protein>
    <recommendedName>
        <fullName evidence="16">Gnk2-homologous domain-containing protein</fullName>
    </recommendedName>
</protein>
<keyword evidence="7" id="KW-0677">Repeat</keyword>
<feature type="transmembrane region" description="Helical" evidence="14">
    <location>
        <begin position="274"/>
        <end position="293"/>
    </location>
</feature>
<dbReference type="EMBL" id="JAJJMB010001820">
    <property type="protein sequence ID" value="KAI3954973.1"/>
    <property type="molecule type" value="Genomic_DNA"/>
</dbReference>
<dbReference type="CDD" id="cd23509">
    <property type="entry name" value="Gnk2-like"/>
    <property type="match status" value="2"/>
</dbReference>
<comment type="caution">
    <text evidence="17">The sequence shown here is derived from an EMBL/GenBank/DDBJ whole genome shotgun (WGS) entry which is preliminary data.</text>
</comment>
<feature type="domain" description="Gnk2-homologous" evidence="16">
    <location>
        <begin position="142"/>
        <end position="242"/>
    </location>
</feature>
<organism evidence="17 18">
    <name type="scientific">Papaver atlanticum</name>
    <dbReference type="NCBI Taxonomy" id="357466"/>
    <lineage>
        <taxon>Eukaryota</taxon>
        <taxon>Viridiplantae</taxon>
        <taxon>Streptophyta</taxon>
        <taxon>Embryophyta</taxon>
        <taxon>Tracheophyta</taxon>
        <taxon>Spermatophyta</taxon>
        <taxon>Magnoliopsida</taxon>
        <taxon>Ranunculales</taxon>
        <taxon>Papaveraceae</taxon>
        <taxon>Papaveroideae</taxon>
        <taxon>Papaver</taxon>
    </lineage>
</organism>
<keyword evidence="3" id="KW-1003">Cell membrane</keyword>
<feature type="signal peptide" evidence="15">
    <location>
        <begin position="1"/>
        <end position="24"/>
    </location>
</feature>
<dbReference type="Pfam" id="PF01657">
    <property type="entry name" value="Stress-antifung"/>
    <property type="match status" value="2"/>
</dbReference>
<keyword evidence="4" id="KW-0945">Host-virus interaction</keyword>
<keyword evidence="8" id="KW-0965">Cell junction</keyword>
<evidence type="ECO:0000256" key="9">
    <source>
        <dbReference type="ARBA" id="ARBA00022989"/>
    </source>
</evidence>
<evidence type="ECO:0000256" key="8">
    <source>
        <dbReference type="ARBA" id="ARBA00022949"/>
    </source>
</evidence>
<evidence type="ECO:0000256" key="1">
    <source>
        <dbReference type="ARBA" id="ARBA00004251"/>
    </source>
</evidence>
<dbReference type="GO" id="GO:0046739">
    <property type="term" value="P:transport of virus in multicellular host"/>
    <property type="evidence" value="ECO:0007669"/>
    <property type="project" value="UniProtKB-ARBA"/>
</dbReference>
<evidence type="ECO:0000256" key="11">
    <source>
        <dbReference type="ARBA" id="ARBA00023157"/>
    </source>
</evidence>
<evidence type="ECO:0000256" key="5">
    <source>
        <dbReference type="ARBA" id="ARBA00022692"/>
    </source>
</evidence>
<keyword evidence="9 14" id="KW-1133">Transmembrane helix</keyword>
<comment type="subcellular location">
    <subcellularLocation>
        <location evidence="12">Cell junction</location>
        <location evidence="12">Plasmodesma</location>
    </subcellularLocation>
    <subcellularLocation>
        <location evidence="1">Cell membrane</location>
        <topology evidence="1">Single-pass type I membrane protein</topology>
    </subcellularLocation>
</comment>
<dbReference type="Gene3D" id="3.30.430.20">
    <property type="entry name" value="Gnk2 domain, C-X8-C-X2-C motif"/>
    <property type="match status" value="2"/>
</dbReference>
<keyword evidence="10 14" id="KW-0472">Membrane</keyword>
<dbReference type="PANTHER" id="PTHR32080:SF24">
    <property type="entry name" value="PLASMODESMATA-LOCATED PROTEIN 2"/>
    <property type="match status" value="1"/>
</dbReference>
<dbReference type="PROSITE" id="PS51473">
    <property type="entry name" value="GNK2"/>
    <property type="match status" value="2"/>
</dbReference>
<dbReference type="GO" id="GO:0010497">
    <property type="term" value="P:plasmodesmata-mediated intercellular transport"/>
    <property type="evidence" value="ECO:0007669"/>
    <property type="project" value="TreeGrafter"/>
</dbReference>
<keyword evidence="18" id="KW-1185">Reference proteome</keyword>
<proteinExistence type="inferred from homology"/>
<evidence type="ECO:0000256" key="12">
    <source>
        <dbReference type="ARBA" id="ARBA00024184"/>
    </source>
</evidence>
<evidence type="ECO:0000256" key="6">
    <source>
        <dbReference type="ARBA" id="ARBA00022729"/>
    </source>
</evidence>
<keyword evidence="6 15" id="KW-0732">Signal</keyword>
<accession>A0AAD4XWV2</accession>
<evidence type="ECO:0000256" key="7">
    <source>
        <dbReference type="ARBA" id="ARBA00022737"/>
    </source>
</evidence>
<dbReference type="InterPro" id="IPR002902">
    <property type="entry name" value="GNK2"/>
</dbReference>
<dbReference type="AlphaFoldDB" id="A0AAD4XWV2"/>
<sequence>MGLFSSLTLILVIISTTFVSPSKSAQDYSTVVYKGCANQTFSDSTGGGVYSQALSGLFTSLISQSSKTKFFKATAGGNGGGSVSFTGIFQCRGDLSNGDCYSCVSKLPKIIDDMCGKTIAGRVQLTGCYVSYAVSNFPMISGVQMLYKTCGRSQASGVGFEERRDTAFASVADGIVNQNNGFYTSQYQSVYVLAQCEGDLSTNDCGECVKTVVQKSQVECGSSISGQIYLNKCYMTYTYYPNGISKKDSPGDGAGGGGGGGGGGGAAQNTGKTIAIVVGGAAGVGFLVICLMFTRSLLKKHNDDDY</sequence>
<dbReference type="FunFam" id="3.30.430.20:FF:000008">
    <property type="entry name" value="cysteine-rich repeat secretory protein 3"/>
    <property type="match status" value="1"/>
</dbReference>
<dbReference type="GO" id="GO:0005886">
    <property type="term" value="C:plasma membrane"/>
    <property type="evidence" value="ECO:0007669"/>
    <property type="project" value="UniProtKB-SubCell"/>
</dbReference>
<dbReference type="FunFam" id="3.30.430.20:FF:000001">
    <property type="entry name" value="cysteine-rich repeat secretory protein 3"/>
    <property type="match status" value="1"/>
</dbReference>
<name>A0AAD4XWV2_9MAGN</name>
<evidence type="ECO:0000259" key="16">
    <source>
        <dbReference type="PROSITE" id="PS51473"/>
    </source>
</evidence>
<evidence type="ECO:0000256" key="14">
    <source>
        <dbReference type="SAM" id="Phobius"/>
    </source>
</evidence>
<evidence type="ECO:0000256" key="10">
    <source>
        <dbReference type="ARBA" id="ARBA00023136"/>
    </source>
</evidence>
<dbReference type="Proteomes" id="UP001202328">
    <property type="component" value="Unassembled WGS sequence"/>
</dbReference>
<keyword evidence="11" id="KW-1015">Disulfide bond</keyword>
<evidence type="ECO:0000256" key="2">
    <source>
        <dbReference type="ARBA" id="ARBA00022448"/>
    </source>
</evidence>
<gene>
    <name evidence="17" type="ORF">MKW98_004976</name>
</gene>
<evidence type="ECO:0000256" key="15">
    <source>
        <dbReference type="SAM" id="SignalP"/>
    </source>
</evidence>
<dbReference type="InterPro" id="IPR038408">
    <property type="entry name" value="GNK2_sf"/>
</dbReference>
<comment type="similarity">
    <text evidence="13">Belongs to the cysteine-rich repeat secretory protein family. Plasmodesmata-located proteins (PDLD) subfamily.</text>
</comment>
<evidence type="ECO:0000256" key="4">
    <source>
        <dbReference type="ARBA" id="ARBA00022581"/>
    </source>
</evidence>
<evidence type="ECO:0000313" key="17">
    <source>
        <dbReference type="EMBL" id="KAI3954973.1"/>
    </source>
</evidence>
<keyword evidence="5 14" id="KW-0812">Transmembrane</keyword>
<reference evidence="17" key="1">
    <citation type="submission" date="2022-04" db="EMBL/GenBank/DDBJ databases">
        <title>A functionally conserved STORR gene fusion in Papaver species that diverged 16.8 million years ago.</title>
        <authorList>
            <person name="Catania T."/>
        </authorList>
    </citation>
    <scope>NUCLEOTIDE SEQUENCE</scope>
    <source>
        <strain evidence="17">S-188037</strain>
    </source>
</reference>